<evidence type="ECO:0000313" key="11">
    <source>
        <dbReference type="EMBL" id="QPC46516.1"/>
    </source>
</evidence>
<dbReference type="GO" id="GO:0005737">
    <property type="term" value="C:cytoplasm"/>
    <property type="evidence" value="ECO:0007669"/>
    <property type="project" value="UniProtKB-SubCell"/>
</dbReference>
<dbReference type="Gene3D" id="1.10.3730.10">
    <property type="entry name" value="ProC C-terminal domain-like"/>
    <property type="match status" value="1"/>
</dbReference>
<comment type="catalytic activity">
    <reaction evidence="6">
        <text>L-proline + NAD(+) = (S)-1-pyrroline-5-carboxylate + NADH + 2 H(+)</text>
        <dbReference type="Rhea" id="RHEA:14105"/>
        <dbReference type="ChEBI" id="CHEBI:15378"/>
        <dbReference type="ChEBI" id="CHEBI:17388"/>
        <dbReference type="ChEBI" id="CHEBI:57540"/>
        <dbReference type="ChEBI" id="CHEBI:57945"/>
        <dbReference type="ChEBI" id="CHEBI:60039"/>
        <dbReference type="EC" id="1.5.1.2"/>
    </reaction>
</comment>
<keyword evidence="4 6" id="KW-0560">Oxidoreductase</keyword>
<evidence type="ECO:0000256" key="7">
    <source>
        <dbReference type="NCBIfam" id="TIGR00112"/>
    </source>
</evidence>
<dbReference type="InterPro" id="IPR000304">
    <property type="entry name" value="Pyrroline-COOH_reductase"/>
</dbReference>
<dbReference type="EMBL" id="CP049742">
    <property type="protein sequence ID" value="QPC46516.1"/>
    <property type="molecule type" value="Genomic_DNA"/>
</dbReference>
<comment type="function">
    <text evidence="5 6">Catalyzes the reduction of 1-pyrroline-5-carboxylate (PCA) to L-proline.</text>
</comment>
<dbReference type="PANTHER" id="PTHR11645:SF49">
    <property type="entry name" value="PYRROLINE-5-CARBOXYLATE REDUCTASE 1"/>
    <property type="match status" value="1"/>
</dbReference>
<dbReference type="PIRSF" id="PIRSF000193">
    <property type="entry name" value="Pyrrol-5-carb_rd"/>
    <property type="match status" value="1"/>
</dbReference>
<evidence type="ECO:0000256" key="2">
    <source>
        <dbReference type="ARBA" id="ARBA00022650"/>
    </source>
</evidence>
<dbReference type="GO" id="GO:0055129">
    <property type="term" value="P:L-proline biosynthetic process"/>
    <property type="evidence" value="ECO:0007669"/>
    <property type="project" value="UniProtKB-UniRule"/>
</dbReference>
<gene>
    <name evidence="6 11" type="primary">proC</name>
    <name evidence="11" type="ORF">G8O30_05815</name>
</gene>
<dbReference type="EC" id="1.5.1.2" evidence="6 7"/>
<name>A0A7S8CAP8_9BACI</name>
<dbReference type="Pfam" id="PF03807">
    <property type="entry name" value="F420_oxidored"/>
    <property type="match status" value="1"/>
</dbReference>
<evidence type="ECO:0000256" key="4">
    <source>
        <dbReference type="ARBA" id="ARBA00023002"/>
    </source>
</evidence>
<feature type="domain" description="Pyrroline-5-carboxylate reductase dimerisation" evidence="10">
    <location>
        <begin position="182"/>
        <end position="285"/>
    </location>
</feature>
<reference evidence="11 12" key="1">
    <citation type="submission" date="2019-07" db="EMBL/GenBank/DDBJ databases">
        <title>Genome sequence of 2 isolates from Red Sea Mangroves.</title>
        <authorList>
            <person name="Sefrji F."/>
            <person name="Michoud G."/>
            <person name="Merlino G."/>
            <person name="Daffonchio D."/>
        </authorList>
    </citation>
    <scope>NUCLEOTIDE SEQUENCE [LARGE SCALE GENOMIC DNA]</scope>
    <source>
        <strain evidence="11 12">R1DC41</strain>
    </source>
</reference>
<evidence type="ECO:0000259" key="10">
    <source>
        <dbReference type="Pfam" id="PF14748"/>
    </source>
</evidence>
<evidence type="ECO:0000256" key="3">
    <source>
        <dbReference type="ARBA" id="ARBA00022857"/>
    </source>
</evidence>
<dbReference type="NCBIfam" id="TIGR00112">
    <property type="entry name" value="proC"/>
    <property type="match status" value="1"/>
</dbReference>
<dbReference type="InterPro" id="IPR008927">
    <property type="entry name" value="6-PGluconate_DH-like_C_sf"/>
</dbReference>
<feature type="binding site" evidence="8">
    <location>
        <begin position="90"/>
        <end position="93"/>
    </location>
    <ligand>
        <name>NADP(+)</name>
        <dbReference type="ChEBI" id="CHEBI:58349"/>
    </ligand>
</feature>
<evidence type="ECO:0000256" key="1">
    <source>
        <dbReference type="ARBA" id="ARBA00005525"/>
    </source>
</evidence>
<evidence type="ECO:0000259" key="9">
    <source>
        <dbReference type="Pfam" id="PF03807"/>
    </source>
</evidence>
<keyword evidence="12" id="KW-1185">Reference proteome</keyword>
<keyword evidence="2 6" id="KW-0641">Proline biosynthesis</keyword>
<dbReference type="GO" id="GO:0004735">
    <property type="term" value="F:pyrroline-5-carboxylate reductase activity"/>
    <property type="evidence" value="ECO:0007669"/>
    <property type="project" value="UniProtKB-UniRule"/>
</dbReference>
<dbReference type="HAMAP" id="MF_01925">
    <property type="entry name" value="P5C_reductase"/>
    <property type="match status" value="1"/>
</dbReference>
<evidence type="ECO:0000256" key="8">
    <source>
        <dbReference type="PIRSR" id="PIRSR000193-1"/>
    </source>
</evidence>
<dbReference type="InterPro" id="IPR029036">
    <property type="entry name" value="P5CR_dimer"/>
</dbReference>
<protein>
    <recommendedName>
        <fullName evidence="6 7">Pyrroline-5-carboxylate reductase</fullName>
        <shortName evidence="6">P5C reductase</shortName>
        <shortName evidence="6">P5CR</shortName>
        <ecNumber evidence="6 7">1.5.1.2</ecNumber>
    </recommendedName>
    <alternativeName>
        <fullName evidence="6">PCA reductase</fullName>
    </alternativeName>
</protein>
<dbReference type="Proteomes" id="UP000593626">
    <property type="component" value="Chromosome"/>
</dbReference>
<evidence type="ECO:0000256" key="6">
    <source>
        <dbReference type="HAMAP-Rule" id="MF_01925"/>
    </source>
</evidence>
<feature type="binding site" evidence="8">
    <location>
        <begin position="27"/>
        <end position="32"/>
    </location>
    <ligand>
        <name>NADP(+)</name>
        <dbReference type="ChEBI" id="CHEBI:58349"/>
    </ligand>
</feature>
<dbReference type="Gene3D" id="3.40.50.720">
    <property type="entry name" value="NAD(P)-binding Rossmann-like Domain"/>
    <property type="match status" value="1"/>
</dbReference>
<dbReference type="PANTHER" id="PTHR11645">
    <property type="entry name" value="PYRROLINE-5-CARBOXYLATE REDUCTASE"/>
    <property type="match status" value="1"/>
</dbReference>
<organism evidence="11 12">
    <name type="scientific">Mangrovibacillus cuniculi</name>
    <dbReference type="NCBI Taxonomy" id="2593652"/>
    <lineage>
        <taxon>Bacteria</taxon>
        <taxon>Bacillati</taxon>
        <taxon>Bacillota</taxon>
        <taxon>Bacilli</taxon>
        <taxon>Bacillales</taxon>
        <taxon>Bacillaceae</taxon>
        <taxon>Mangrovibacillus</taxon>
    </lineage>
</organism>
<feature type="domain" description="Pyrroline-5-carboxylate reductase catalytic N-terminal" evidence="9">
    <location>
        <begin position="23"/>
        <end position="119"/>
    </location>
</feature>
<dbReference type="KEGG" id="mcui:G8O30_05815"/>
<accession>A0A7S8CAP8</accession>
<evidence type="ECO:0000313" key="12">
    <source>
        <dbReference type="Proteomes" id="UP000593626"/>
    </source>
</evidence>
<dbReference type="SUPFAM" id="SSF51735">
    <property type="entry name" value="NAD(P)-binding Rossmann-fold domains"/>
    <property type="match status" value="1"/>
</dbReference>
<dbReference type="FunFam" id="1.10.3730.10:FF:000001">
    <property type="entry name" value="Pyrroline-5-carboxylate reductase"/>
    <property type="match status" value="1"/>
</dbReference>
<keyword evidence="3 6" id="KW-0521">NADP</keyword>
<keyword evidence="6" id="KW-0028">Amino-acid biosynthesis</keyword>
<dbReference type="InterPro" id="IPR028939">
    <property type="entry name" value="P5C_Rdtase_cat_N"/>
</dbReference>
<dbReference type="InterPro" id="IPR036291">
    <property type="entry name" value="NAD(P)-bd_dom_sf"/>
</dbReference>
<comment type="similarity">
    <text evidence="1 6">Belongs to the pyrroline-5-carboxylate reductase family.</text>
</comment>
<sequence>MLRLLALNKTNGKTEERTIIKQTIGFLGAGNMAEAMMKGMITSKQISPNQIIVTNRQNAERLSELEERYGLRTAKREKFPYKPLTVLFLAMKPKDAENVLLSIRPHLSKGTVVASVMAGISLEFMESRLPKGQPVVRVMPNTSSGIGESATAMSVGTSVTAEQELEIEEVLLTMGKVFTIKEDQMDLFTGIAGSGPAYFYYMMENMQKVGEEAGWDDELVQELCAQTILGAAQMVLQGSDSPTELRKKVTSPNGTTAAGLEALHQNGGGKAIQEAILGAASRSEEIQQQLAQLLKKTS</sequence>
<comment type="subcellular location">
    <subcellularLocation>
        <location evidence="6">Cytoplasm</location>
    </subcellularLocation>
</comment>
<dbReference type="SUPFAM" id="SSF48179">
    <property type="entry name" value="6-phosphogluconate dehydrogenase C-terminal domain-like"/>
    <property type="match status" value="1"/>
</dbReference>
<comment type="pathway">
    <text evidence="6">Amino-acid biosynthesis; L-proline biosynthesis; L-proline from L-glutamate 5-semialdehyde: step 1/1.</text>
</comment>
<dbReference type="UniPathway" id="UPA00098">
    <property type="reaction ID" value="UER00361"/>
</dbReference>
<dbReference type="AlphaFoldDB" id="A0A7S8CAP8"/>
<evidence type="ECO:0000256" key="5">
    <source>
        <dbReference type="ARBA" id="ARBA00058118"/>
    </source>
</evidence>
<comment type="catalytic activity">
    <reaction evidence="6">
        <text>L-proline + NADP(+) = (S)-1-pyrroline-5-carboxylate + NADPH + 2 H(+)</text>
        <dbReference type="Rhea" id="RHEA:14109"/>
        <dbReference type="ChEBI" id="CHEBI:15378"/>
        <dbReference type="ChEBI" id="CHEBI:17388"/>
        <dbReference type="ChEBI" id="CHEBI:57783"/>
        <dbReference type="ChEBI" id="CHEBI:58349"/>
        <dbReference type="ChEBI" id="CHEBI:60039"/>
        <dbReference type="EC" id="1.5.1.2"/>
    </reaction>
</comment>
<keyword evidence="6" id="KW-0963">Cytoplasm</keyword>
<dbReference type="RefSeq" id="WP_239674037.1">
    <property type="nucleotide sequence ID" value="NZ_CP049742.1"/>
</dbReference>
<proteinExistence type="inferred from homology"/>
<dbReference type="Pfam" id="PF14748">
    <property type="entry name" value="P5CR_dimer"/>
    <property type="match status" value="1"/>
</dbReference>